<dbReference type="RefSeq" id="XP_031085539.1">
    <property type="nucleotide sequence ID" value="XM_031219819.1"/>
</dbReference>
<accession>A0A1L7VX50</accession>
<dbReference type="VEuPathDB" id="FungiDB:FPRO_15820"/>
<dbReference type="GeneID" id="42060675"/>
<keyword evidence="2" id="KW-1185">Reference proteome</keyword>
<evidence type="ECO:0000313" key="1">
    <source>
        <dbReference type="EMBL" id="CZR45005.1"/>
    </source>
</evidence>
<reference evidence="2" key="1">
    <citation type="journal article" date="2016" name="Genome Biol. Evol.">
        <title>Comparative 'omics' of the Fusarium fujikuroi species complex highlights differences in genetic potential and metabolite synthesis.</title>
        <authorList>
            <person name="Niehaus E.-M."/>
            <person name="Muensterkoetter M."/>
            <person name="Proctor R.H."/>
            <person name="Brown D.W."/>
            <person name="Sharon A."/>
            <person name="Idan Y."/>
            <person name="Oren-Young L."/>
            <person name="Sieber C.M."/>
            <person name="Novak O."/>
            <person name="Pencik A."/>
            <person name="Tarkowska D."/>
            <person name="Hromadova K."/>
            <person name="Freeman S."/>
            <person name="Maymon M."/>
            <person name="Elazar M."/>
            <person name="Youssef S.A."/>
            <person name="El-Shabrawy E.S.M."/>
            <person name="Shalaby A.B.A."/>
            <person name="Houterman P."/>
            <person name="Brock N.L."/>
            <person name="Burkhardt I."/>
            <person name="Tsavkelova E.A."/>
            <person name="Dickschat J.S."/>
            <person name="Galuszka P."/>
            <person name="Gueldener U."/>
            <person name="Tudzynski B."/>
        </authorList>
    </citation>
    <scope>NUCLEOTIDE SEQUENCE [LARGE SCALE GENOMIC DNA]</scope>
    <source>
        <strain evidence="2">ET1</strain>
    </source>
</reference>
<comment type="caution">
    <text evidence="1">The sequence shown here is derived from an EMBL/GenBank/DDBJ whole genome shotgun (WGS) entry which is preliminary data.</text>
</comment>
<protein>
    <submittedName>
        <fullName evidence="1">Uncharacterized protein</fullName>
    </submittedName>
</protein>
<dbReference type="Proteomes" id="UP000183971">
    <property type="component" value="Unassembled WGS sequence"/>
</dbReference>
<evidence type="ECO:0000313" key="2">
    <source>
        <dbReference type="Proteomes" id="UP000183971"/>
    </source>
</evidence>
<proteinExistence type="predicted"/>
<gene>
    <name evidence="1" type="ORF">FPRO_15820</name>
</gene>
<dbReference type="EMBL" id="FJOF01000009">
    <property type="protein sequence ID" value="CZR45005.1"/>
    <property type="molecule type" value="Genomic_DNA"/>
</dbReference>
<name>A0A1L7VX50_FUSPR</name>
<dbReference type="AlphaFoldDB" id="A0A1L7VX50"/>
<sequence>MVRLNFSALKHYFVNFADQAGRPAKMFWSNPPRNILIPLVSMCLYLVHPHFSLDDMYMKQISRHIRDRDGDLFRFEVFHVPEASNVDCAQHYRDELKARGDVFEQVQEAEQSYKNWEDKETDAQYAAESEPDGKLAGLVSSQKGPLVAYRGVVYEYTDATCKHEDEE</sequence>
<organism evidence="1 2">
    <name type="scientific">Fusarium proliferatum (strain ET1)</name>
    <name type="common">Orchid endophyte fungus</name>
    <dbReference type="NCBI Taxonomy" id="1227346"/>
    <lineage>
        <taxon>Eukaryota</taxon>
        <taxon>Fungi</taxon>
        <taxon>Dikarya</taxon>
        <taxon>Ascomycota</taxon>
        <taxon>Pezizomycotina</taxon>
        <taxon>Sordariomycetes</taxon>
        <taxon>Hypocreomycetidae</taxon>
        <taxon>Hypocreales</taxon>
        <taxon>Nectriaceae</taxon>
        <taxon>Fusarium</taxon>
        <taxon>Fusarium fujikuroi species complex</taxon>
    </lineage>
</organism>